<evidence type="ECO:0000313" key="2">
    <source>
        <dbReference type="EMBL" id="CAD1838501.1"/>
    </source>
</evidence>
<evidence type="ECO:0000256" key="1">
    <source>
        <dbReference type="SAM" id="MobiDB-lite"/>
    </source>
</evidence>
<dbReference type="AlphaFoldDB" id="A0A6V7Q696"/>
<sequence>MSNPGRDRLSWYQSLAVGHWDLGTLSWQTLGRQDARGVIYHESRSSTRDRTAPREMPKQAEPSARPEASAPPDLREQLAALTEVIKQQGVLLQRMCETITQCLITNIPYAPWRSPKLRPVEEKVGKPSSSSL</sequence>
<feature type="compositionally biased region" description="Low complexity" evidence="1">
    <location>
        <begin position="60"/>
        <end position="72"/>
    </location>
</feature>
<gene>
    <name evidence="2" type="ORF">CB5_LOCUS21712</name>
</gene>
<reference evidence="2" key="1">
    <citation type="submission" date="2020-07" db="EMBL/GenBank/DDBJ databases">
        <authorList>
            <person name="Lin J."/>
        </authorList>
    </citation>
    <scope>NUCLEOTIDE SEQUENCE</scope>
</reference>
<feature type="compositionally biased region" description="Basic and acidic residues" evidence="1">
    <location>
        <begin position="38"/>
        <end position="58"/>
    </location>
</feature>
<accession>A0A6V7Q696</accession>
<proteinExistence type="predicted"/>
<name>A0A6V7Q696_ANACO</name>
<dbReference type="EMBL" id="LR862133">
    <property type="protein sequence ID" value="CAD1838501.1"/>
    <property type="molecule type" value="Genomic_DNA"/>
</dbReference>
<feature type="region of interest" description="Disordered" evidence="1">
    <location>
        <begin position="38"/>
        <end position="73"/>
    </location>
</feature>
<organism evidence="2">
    <name type="scientific">Ananas comosus var. bracteatus</name>
    <name type="common">red pineapple</name>
    <dbReference type="NCBI Taxonomy" id="296719"/>
    <lineage>
        <taxon>Eukaryota</taxon>
        <taxon>Viridiplantae</taxon>
        <taxon>Streptophyta</taxon>
        <taxon>Embryophyta</taxon>
        <taxon>Tracheophyta</taxon>
        <taxon>Spermatophyta</taxon>
        <taxon>Magnoliopsida</taxon>
        <taxon>Liliopsida</taxon>
        <taxon>Poales</taxon>
        <taxon>Bromeliaceae</taxon>
        <taxon>Bromelioideae</taxon>
        <taxon>Ananas</taxon>
    </lineage>
</organism>
<protein>
    <submittedName>
        <fullName evidence="2">Uncharacterized protein</fullName>
    </submittedName>
</protein>